<dbReference type="FunFam" id="2.40.10.10:FF:000068">
    <property type="entry name" value="transmembrane protease serine 2"/>
    <property type="match status" value="1"/>
</dbReference>
<dbReference type="InterPro" id="IPR009003">
    <property type="entry name" value="Peptidase_S1_PA"/>
</dbReference>
<evidence type="ECO:0000256" key="2">
    <source>
        <dbReference type="ARBA" id="ARBA00024195"/>
    </source>
</evidence>
<name>A0AAJ6QUB1_9ACAR</name>
<feature type="region of interest" description="Disordered" evidence="3">
    <location>
        <begin position="283"/>
        <end position="303"/>
    </location>
</feature>
<keyword evidence="6" id="KW-1185">Reference proteome</keyword>
<dbReference type="PANTHER" id="PTHR24252">
    <property type="entry name" value="ACROSIN-RELATED"/>
    <property type="match status" value="1"/>
</dbReference>
<gene>
    <name evidence="7" type="primary">LOC100898703</name>
</gene>
<dbReference type="PROSITE" id="PS00134">
    <property type="entry name" value="TRYPSIN_HIS"/>
    <property type="match status" value="1"/>
</dbReference>
<sequence length="303" mass="33402">MRFEMLLAGVVALFALSDAQSCGRHVDDYFGNDAYIIGGADVKFADSIVSFQVFKSDEWWNDHEWKHVCGGTLLNSRWVLTAAHCVKEFRDWGTARVSFGSSSLSDSKWIKVRRAIEYPVADKTQKYQNDVALIELQKDIPFSDDLSPACLKGPSTNIIEYETCVTLGWGRIEEFSDLSDDLKVVHVNMINRQQCMRAFRNLNGVRITSNHICAGRLGERGRGICQGDLGGPLFCRTDDGIRLVGVATNGATCGSPQHPGIYVSVDSAFDWIRQTTGDSTIGNLTESSSYSTSGSHQNTGVPQ</sequence>
<evidence type="ECO:0000313" key="7">
    <source>
        <dbReference type="RefSeq" id="XP_003744341.1"/>
    </source>
</evidence>
<evidence type="ECO:0000256" key="3">
    <source>
        <dbReference type="SAM" id="MobiDB-lite"/>
    </source>
</evidence>
<dbReference type="GeneID" id="100898703"/>
<dbReference type="KEGG" id="goe:100898703"/>
<dbReference type="AlphaFoldDB" id="A0AAJ6QUB1"/>
<accession>A0AAJ6QUB1</accession>
<evidence type="ECO:0000313" key="6">
    <source>
        <dbReference type="Proteomes" id="UP000694867"/>
    </source>
</evidence>
<feature type="signal peptide" evidence="4">
    <location>
        <begin position="1"/>
        <end position="19"/>
    </location>
</feature>
<dbReference type="GO" id="GO:0004252">
    <property type="term" value="F:serine-type endopeptidase activity"/>
    <property type="evidence" value="ECO:0007669"/>
    <property type="project" value="InterPro"/>
</dbReference>
<dbReference type="Gene3D" id="2.40.10.10">
    <property type="entry name" value="Trypsin-like serine proteases"/>
    <property type="match status" value="1"/>
</dbReference>
<evidence type="ECO:0000256" key="4">
    <source>
        <dbReference type="SAM" id="SignalP"/>
    </source>
</evidence>
<keyword evidence="1" id="KW-1015">Disulfide bond</keyword>
<dbReference type="RefSeq" id="XP_003744341.1">
    <property type="nucleotide sequence ID" value="XM_003744293.1"/>
</dbReference>
<dbReference type="SMART" id="SM00020">
    <property type="entry name" value="Tryp_SPc"/>
    <property type="match status" value="1"/>
</dbReference>
<dbReference type="CDD" id="cd00190">
    <property type="entry name" value="Tryp_SPc"/>
    <property type="match status" value="1"/>
</dbReference>
<evidence type="ECO:0000259" key="5">
    <source>
        <dbReference type="PROSITE" id="PS50240"/>
    </source>
</evidence>
<dbReference type="InterPro" id="IPR001254">
    <property type="entry name" value="Trypsin_dom"/>
</dbReference>
<keyword evidence="4" id="KW-0732">Signal</keyword>
<protein>
    <submittedName>
        <fullName evidence="7">Trypsin-7</fullName>
    </submittedName>
</protein>
<feature type="chain" id="PRO_5042551357" evidence="4">
    <location>
        <begin position="20"/>
        <end position="303"/>
    </location>
</feature>
<dbReference type="Proteomes" id="UP000694867">
    <property type="component" value="Unplaced"/>
</dbReference>
<proteinExistence type="inferred from homology"/>
<comment type="similarity">
    <text evidence="2">Belongs to the peptidase S1 family. CLIP subfamily.</text>
</comment>
<dbReference type="InterPro" id="IPR001314">
    <property type="entry name" value="Peptidase_S1A"/>
</dbReference>
<dbReference type="PANTHER" id="PTHR24252:SF7">
    <property type="entry name" value="HYALIN"/>
    <property type="match status" value="1"/>
</dbReference>
<feature type="domain" description="Peptidase S1" evidence="5">
    <location>
        <begin position="36"/>
        <end position="277"/>
    </location>
</feature>
<dbReference type="PRINTS" id="PR00722">
    <property type="entry name" value="CHYMOTRYPSIN"/>
</dbReference>
<organism evidence="6 7">
    <name type="scientific">Galendromus occidentalis</name>
    <name type="common">western predatory mite</name>
    <dbReference type="NCBI Taxonomy" id="34638"/>
    <lineage>
        <taxon>Eukaryota</taxon>
        <taxon>Metazoa</taxon>
        <taxon>Ecdysozoa</taxon>
        <taxon>Arthropoda</taxon>
        <taxon>Chelicerata</taxon>
        <taxon>Arachnida</taxon>
        <taxon>Acari</taxon>
        <taxon>Parasitiformes</taxon>
        <taxon>Mesostigmata</taxon>
        <taxon>Gamasina</taxon>
        <taxon>Phytoseioidea</taxon>
        <taxon>Phytoseiidae</taxon>
        <taxon>Typhlodrominae</taxon>
        <taxon>Galendromus</taxon>
    </lineage>
</organism>
<dbReference type="SUPFAM" id="SSF50494">
    <property type="entry name" value="Trypsin-like serine proteases"/>
    <property type="match status" value="1"/>
</dbReference>
<dbReference type="InterPro" id="IPR043504">
    <property type="entry name" value="Peptidase_S1_PA_chymotrypsin"/>
</dbReference>
<dbReference type="PROSITE" id="PS50240">
    <property type="entry name" value="TRYPSIN_DOM"/>
    <property type="match status" value="1"/>
</dbReference>
<dbReference type="Pfam" id="PF00089">
    <property type="entry name" value="Trypsin"/>
    <property type="match status" value="1"/>
</dbReference>
<evidence type="ECO:0000256" key="1">
    <source>
        <dbReference type="ARBA" id="ARBA00023157"/>
    </source>
</evidence>
<dbReference type="FunFam" id="2.40.10.10:FF:000002">
    <property type="entry name" value="Transmembrane protease serine"/>
    <property type="match status" value="1"/>
</dbReference>
<reference evidence="7" key="1">
    <citation type="submission" date="2025-08" db="UniProtKB">
        <authorList>
            <consortium name="RefSeq"/>
        </authorList>
    </citation>
    <scope>IDENTIFICATION</scope>
</reference>
<dbReference type="InterPro" id="IPR018114">
    <property type="entry name" value="TRYPSIN_HIS"/>
</dbReference>
<dbReference type="GO" id="GO:0006508">
    <property type="term" value="P:proteolysis"/>
    <property type="evidence" value="ECO:0007669"/>
    <property type="project" value="InterPro"/>
</dbReference>